<dbReference type="SUPFAM" id="SSF56801">
    <property type="entry name" value="Acetyl-CoA synthetase-like"/>
    <property type="match status" value="2"/>
</dbReference>
<comment type="cofactor">
    <cofactor evidence="1">
        <name>pantetheine 4'-phosphate</name>
        <dbReference type="ChEBI" id="CHEBI:47942"/>
    </cofactor>
</comment>
<dbReference type="InterPro" id="IPR020806">
    <property type="entry name" value="PKS_PP-bd"/>
</dbReference>
<dbReference type="SUPFAM" id="SSF52777">
    <property type="entry name" value="CoA-dependent acyltransferases"/>
    <property type="match status" value="4"/>
</dbReference>
<gene>
    <name evidence="5" type="ORF">ACFOLC_02220</name>
</gene>
<feature type="domain" description="Carrier" evidence="4">
    <location>
        <begin position="999"/>
        <end position="1074"/>
    </location>
</feature>
<dbReference type="Pfam" id="PF13193">
    <property type="entry name" value="AMP-binding_C"/>
    <property type="match status" value="2"/>
</dbReference>
<dbReference type="PROSITE" id="PS00455">
    <property type="entry name" value="AMP_BINDING"/>
    <property type="match status" value="2"/>
</dbReference>
<organism evidence="5 6">
    <name type="scientific">Lysobacter cavernae</name>
    <dbReference type="NCBI Taxonomy" id="1685901"/>
    <lineage>
        <taxon>Bacteria</taxon>
        <taxon>Pseudomonadati</taxon>
        <taxon>Pseudomonadota</taxon>
        <taxon>Gammaproteobacteria</taxon>
        <taxon>Lysobacterales</taxon>
        <taxon>Lysobacteraceae</taxon>
        <taxon>Lysobacter</taxon>
    </lineage>
</organism>
<dbReference type="NCBIfam" id="TIGR01733">
    <property type="entry name" value="AA-adenyl-dom"/>
    <property type="match status" value="2"/>
</dbReference>
<reference evidence="6" key="1">
    <citation type="journal article" date="2019" name="Int. J. Syst. Evol. Microbiol.">
        <title>The Global Catalogue of Microorganisms (GCM) 10K type strain sequencing project: providing services to taxonomists for standard genome sequencing and annotation.</title>
        <authorList>
            <consortium name="The Broad Institute Genomics Platform"/>
            <consortium name="The Broad Institute Genome Sequencing Center for Infectious Disease"/>
            <person name="Wu L."/>
            <person name="Ma J."/>
        </authorList>
    </citation>
    <scope>NUCLEOTIDE SEQUENCE [LARGE SCALE GENOMIC DNA]</scope>
    <source>
        <strain evidence="6">KCTC 42875</strain>
    </source>
</reference>
<dbReference type="NCBIfam" id="NF003417">
    <property type="entry name" value="PRK04813.1"/>
    <property type="match status" value="2"/>
</dbReference>
<dbReference type="Proteomes" id="UP001595740">
    <property type="component" value="Unassembled WGS sequence"/>
</dbReference>
<keyword evidence="2" id="KW-0596">Phosphopantetheine</keyword>
<dbReference type="PROSITE" id="PS50075">
    <property type="entry name" value="CARRIER"/>
    <property type="match status" value="2"/>
</dbReference>
<dbReference type="Pfam" id="PF00668">
    <property type="entry name" value="Condensation"/>
    <property type="match status" value="2"/>
</dbReference>
<dbReference type="InterPro" id="IPR045851">
    <property type="entry name" value="AMP-bd_C_sf"/>
</dbReference>
<evidence type="ECO:0000256" key="2">
    <source>
        <dbReference type="ARBA" id="ARBA00022450"/>
    </source>
</evidence>
<dbReference type="InterPro" id="IPR023213">
    <property type="entry name" value="CAT-like_dom_sf"/>
</dbReference>
<dbReference type="InterPro" id="IPR036736">
    <property type="entry name" value="ACP-like_sf"/>
</dbReference>
<evidence type="ECO:0000313" key="6">
    <source>
        <dbReference type="Proteomes" id="UP001595740"/>
    </source>
</evidence>
<dbReference type="Gene3D" id="3.40.50.980">
    <property type="match status" value="4"/>
</dbReference>
<sequence length="2164" mass="235572">MSQTAPVAEASIAVDYDPFAGGELSRVVPTTEPQREVWLADRLGPDASLAFNESVSLRLRGPLDSAALQAALKAVVDRHDALRANFGPDGETLCVHERIELAMPLRDLAALPEPQRTEALDQRLHEAVDTPFALDRDVLLRAELLRLGTDEHVLLLTAHHIVCDGWSWWVLVRELGNFYAQHGGHAEVVAPEAEAFADYALAEATRAGGDGADEAYWLSRFVDGAPVLDLPTDRPRPLRRSFASAREDCCLDTELVAAIRRLGARRGASLFATLLAGFATLLSRLCAQSQVVIGIPAAGQSVDGHDHLVGHCVNLLPLRFDLDPAQPFAQALDAAQDILLDALEHQRYTFGTLLKKLRIERDPARLPLISVMFNIDQALDHESTGFPGLALDFSCNPRSHENFELFVNAVQAHGELRLECQYNRDLFDAATVRRWLAAFESLLRAAVVQPEARVAALPLVDADACAELAALQPPPVAYDRDGRMHESFEAQCDQTPQRTALHCGDAHLSYAELDARANRIAHLLRARGVRRGALVGLALDRNADMLAALLGVLKCGAGYVPLDPQFPAERLAYMAGDAGLAALLTQQRHAAHFDLRGRPVLMLDRLDDELATQPTSRLGRDEDAATPESVAYVIYTSGSTGRPKGVQVPHRAVNNFLVGMRREPGIGADDRLLAVTTLSFDIAVLELLLPLSVGAAVVLADRDSASDGGALKALLAASGATIMQATPATWRLLLEAGWTGDSGFTALCGGEALPPDLAAQLLPRCAALWNLYGPTETTVWSTCARIAAAPGGPIDVHIGRPIANTQVWILDAQGEPCPRGVPGEICIGGDGVTLGYLDRPELTADRFIPDRFAGAERSTVGRAAMLYRTGDRGRWRADGNLEHLGRLDFQVKVRGYRIELGEIENHLASHPRVARVVAMAREDRPGDVRLAAYVVAQPGAAIDEAALQAHLRQALPDYMIPQHIVALDAMPLLPNGKIDRKALPVPTHRPEGVETARTEPRNALERTIAAAMAQVLGVPEVGIDDDFFAFGGHSLLAAQLTSRLNRELGASLSLRALFDGPTVARLAKQVATQKTTPAGAARTSVARRADQRRAPLSLMQQRLWVLEQMEPGRVTYNTPSAHRLRGPMDLAAFERAFQELLRRQAALRTIIVPEGDGAVQVVCDRVDASLLPVEDLSALPVSERETALQQRLEALTAAPFQLDQAPLFRARLFRLGEQEHALFFMTHHIIWDGWSFDLFYSEMASLYEAFVAGRPSPLPELEVSYGDFSEWHLQWLRGDELESQIAHWKQHLAGDLEPLQLPHDHPRPVHTTGGGSTEWVHVDRSLAEAMHEVGAGAEATLFMTLLAAYYALLHRLSGQRDLIVGLPVRNRSSEALETVMGFFVNMLPLRLRIDPEQPFIELVRAVRAAVVDAFAYPDVPFEHLVRKLNVPRDTSRSPIYQALFSFQDVRQRKTRWGELQHEHLLLFQRGTSNDVGLWFLEHGDGLSGGLTYNTDILSADTATRLHQRFIALLESVRRDPGTAVGDLDLFCDDDRRLLADANATAAAQPVERTVHALLDAQAERTPARTAIRFDDTTTSYAQLQARSRRIAAGLHARGVRAGDLVGICLDRGPDLVASMLAVLRLGAAYVPLDPAYPAERLRFMADDARLALVVSRGAQVDALAWPREKLMLLDADAQSIEAQPLVDDVPVAADAVAYVIYTSGSTGKPKGVQVPHRAVLNFLASMRQRPGLAADDRLLAITTTSFDIAVLELFLPLSLGAEVVMARRETAADGHALAALLDASAATVMQATPSTWRMLIDTGWAPRAGFKALCGGEALAADLAVQLHARCAEVWNLYGPTETTVWSTCWRVDDPGHGIIAIGTPIANTVVRILDERLRPCPIGVPGEICIGGEGVAVGYLHRPELTAERFIVDRHAAPSADGASPPRLYRTGDLGRWRADGQLEHLGRLDFQLKLRGHRIELGEVEHALLSHPQVARAVAVAREDRPGDVRLVAYVVAAPQRALAEAALIAHLRNTLPDYMIPQHLVVLDALPLLPNGKIDRKSLPHPRPSLATAPATVADAAPPDPRVDYLAGVWAGLLGGEVTPTDNFFDLGGHSMLAVQMANRVARDTGVRIKLIRLATQTLAQIAVDLPQHGAVAPQQPLGARIARGFIRLFQSNKARY</sequence>
<evidence type="ECO:0000256" key="1">
    <source>
        <dbReference type="ARBA" id="ARBA00001957"/>
    </source>
</evidence>
<proteinExistence type="predicted"/>
<dbReference type="Gene3D" id="1.10.1200.10">
    <property type="entry name" value="ACP-like"/>
    <property type="match status" value="2"/>
</dbReference>
<dbReference type="PROSITE" id="PS00012">
    <property type="entry name" value="PHOSPHOPANTETHEINE"/>
    <property type="match status" value="2"/>
</dbReference>
<dbReference type="Gene3D" id="3.30.559.30">
    <property type="entry name" value="Nonribosomal peptide synthetase, condensation domain"/>
    <property type="match status" value="2"/>
</dbReference>
<evidence type="ECO:0000256" key="3">
    <source>
        <dbReference type="ARBA" id="ARBA00022553"/>
    </source>
</evidence>
<dbReference type="InterPro" id="IPR006162">
    <property type="entry name" value="Ppantetheine_attach_site"/>
</dbReference>
<dbReference type="InterPro" id="IPR025110">
    <property type="entry name" value="AMP-bd_C"/>
</dbReference>
<evidence type="ECO:0000259" key="4">
    <source>
        <dbReference type="PROSITE" id="PS50075"/>
    </source>
</evidence>
<dbReference type="InterPro" id="IPR001242">
    <property type="entry name" value="Condensation_dom"/>
</dbReference>
<feature type="domain" description="Carrier" evidence="4">
    <location>
        <begin position="2064"/>
        <end position="2138"/>
    </location>
</feature>
<dbReference type="InterPro" id="IPR000873">
    <property type="entry name" value="AMP-dep_synth/lig_dom"/>
</dbReference>
<dbReference type="PANTHER" id="PTHR45527:SF1">
    <property type="entry name" value="FATTY ACID SYNTHASE"/>
    <property type="match status" value="1"/>
</dbReference>
<dbReference type="CDD" id="cd12116">
    <property type="entry name" value="A_NRPS_Ta1_like"/>
    <property type="match status" value="2"/>
</dbReference>
<dbReference type="PANTHER" id="PTHR45527">
    <property type="entry name" value="NONRIBOSOMAL PEPTIDE SYNTHETASE"/>
    <property type="match status" value="1"/>
</dbReference>
<dbReference type="CDD" id="cd19531">
    <property type="entry name" value="LCL_NRPS-like"/>
    <property type="match status" value="2"/>
</dbReference>
<dbReference type="SMART" id="SM00823">
    <property type="entry name" value="PKS_PP"/>
    <property type="match status" value="2"/>
</dbReference>
<dbReference type="InterPro" id="IPR010071">
    <property type="entry name" value="AA_adenyl_dom"/>
</dbReference>
<dbReference type="RefSeq" id="WP_386757121.1">
    <property type="nucleotide sequence ID" value="NZ_JBHRXK010000001.1"/>
</dbReference>
<keyword evidence="3" id="KW-0597">Phosphoprotein</keyword>
<keyword evidence="6" id="KW-1185">Reference proteome</keyword>
<dbReference type="SUPFAM" id="SSF47336">
    <property type="entry name" value="ACP-like"/>
    <property type="match status" value="2"/>
</dbReference>
<dbReference type="Gene3D" id="3.30.559.10">
    <property type="entry name" value="Chloramphenicol acetyltransferase-like domain"/>
    <property type="match status" value="2"/>
</dbReference>
<name>A0ABV7RJN8_9GAMM</name>
<accession>A0ABV7RJN8</accession>
<protein>
    <submittedName>
        <fullName evidence="5">Amino acid adenylation domain-containing protein</fullName>
    </submittedName>
</protein>
<dbReference type="Pfam" id="PF00550">
    <property type="entry name" value="PP-binding"/>
    <property type="match status" value="2"/>
</dbReference>
<dbReference type="Pfam" id="PF00501">
    <property type="entry name" value="AMP-binding"/>
    <property type="match status" value="2"/>
</dbReference>
<dbReference type="InterPro" id="IPR009081">
    <property type="entry name" value="PP-bd_ACP"/>
</dbReference>
<dbReference type="InterPro" id="IPR020845">
    <property type="entry name" value="AMP-binding_CS"/>
</dbReference>
<comment type="caution">
    <text evidence="5">The sequence shown here is derived from an EMBL/GenBank/DDBJ whole genome shotgun (WGS) entry which is preliminary data.</text>
</comment>
<dbReference type="Gene3D" id="3.30.300.30">
    <property type="match status" value="2"/>
</dbReference>
<dbReference type="EMBL" id="JBHRXK010000001">
    <property type="protein sequence ID" value="MFC3549824.1"/>
    <property type="molecule type" value="Genomic_DNA"/>
</dbReference>
<evidence type="ECO:0000313" key="5">
    <source>
        <dbReference type="EMBL" id="MFC3549824.1"/>
    </source>
</evidence>
<dbReference type="Gene3D" id="2.30.38.10">
    <property type="entry name" value="Luciferase, Domain 3"/>
    <property type="match status" value="2"/>
</dbReference>